<evidence type="ECO:0000313" key="4">
    <source>
        <dbReference type="EMBL" id="MBP2417376.1"/>
    </source>
</evidence>
<feature type="transmembrane region" description="Helical" evidence="3">
    <location>
        <begin position="34"/>
        <end position="55"/>
    </location>
</feature>
<accession>A0ABS4Z8J5</accession>
<evidence type="ECO:0000256" key="3">
    <source>
        <dbReference type="SAM" id="Phobius"/>
    </source>
</evidence>
<comment type="similarity">
    <text evidence="1">Belongs to the UPF0749 family.</text>
</comment>
<comment type="caution">
    <text evidence="4">The sequence shown here is derived from an EMBL/GenBank/DDBJ whole genome shotgun (WGS) entry which is preliminary data.</text>
</comment>
<dbReference type="InterPro" id="IPR010273">
    <property type="entry name" value="DUF881"/>
</dbReference>
<evidence type="ECO:0000256" key="2">
    <source>
        <dbReference type="SAM" id="MobiDB-lite"/>
    </source>
</evidence>
<dbReference type="EMBL" id="JAGIOB010000001">
    <property type="protein sequence ID" value="MBP2417376.1"/>
    <property type="molecule type" value="Genomic_DNA"/>
</dbReference>
<proteinExistence type="inferred from homology"/>
<organism evidence="4 5">
    <name type="scientific">Microlunatus capsulatus</name>
    <dbReference type="NCBI Taxonomy" id="99117"/>
    <lineage>
        <taxon>Bacteria</taxon>
        <taxon>Bacillati</taxon>
        <taxon>Actinomycetota</taxon>
        <taxon>Actinomycetes</taxon>
        <taxon>Propionibacteriales</taxon>
        <taxon>Propionibacteriaceae</taxon>
        <taxon>Microlunatus</taxon>
    </lineage>
</organism>
<protein>
    <submittedName>
        <fullName evidence="4">Uncharacterized protein YlxW (UPF0749 family)</fullName>
    </submittedName>
</protein>
<keyword evidence="3" id="KW-0472">Membrane</keyword>
<dbReference type="Pfam" id="PF05949">
    <property type="entry name" value="DUF881"/>
    <property type="match status" value="1"/>
</dbReference>
<dbReference type="Gene3D" id="3.30.70.1880">
    <property type="entry name" value="Protein of unknown function DUF881"/>
    <property type="match status" value="1"/>
</dbReference>
<name>A0ABS4Z8J5_9ACTN</name>
<keyword evidence="3" id="KW-0812">Transmembrane</keyword>
<gene>
    <name evidence="4" type="ORF">JOF54_002298</name>
</gene>
<reference evidence="4 5" key="1">
    <citation type="submission" date="2021-03" db="EMBL/GenBank/DDBJ databases">
        <title>Sequencing the genomes of 1000 actinobacteria strains.</title>
        <authorList>
            <person name="Klenk H.-P."/>
        </authorList>
    </citation>
    <scope>NUCLEOTIDE SEQUENCE [LARGE SCALE GENOMIC DNA]</scope>
    <source>
        <strain evidence="4 5">DSM 12936</strain>
    </source>
</reference>
<feature type="region of interest" description="Disordered" evidence="2">
    <location>
        <begin position="260"/>
        <end position="280"/>
    </location>
</feature>
<dbReference type="PANTHER" id="PTHR37313">
    <property type="entry name" value="UPF0749 PROTEIN RV1825"/>
    <property type="match status" value="1"/>
</dbReference>
<keyword evidence="3" id="KW-1133">Transmembrane helix</keyword>
<sequence>MQEPQRTGAVDRVLHALRRARGAQRRRDASRRPAGRVLTAAVCLLAGLMVVLSAVNARGTDLRPGRNTDLVSLVQSQSRRNADLARQVSEVRDQVDALAGVEGTDPALQARLEQASAAAAFTAMTGPAVSVTIDDAPDTVAAEGVDADLLVVHQQDIQAVVNALWSGGAEAMTIQGQRVISTTGVKCVGNTVVLHGIPYAPPYVVSALGDPARLQAALAGSPALQIYQQYVAAYGLVYSERTVERADFPAHEGSLDLQHAVPLGGSSASPSAGGGTSTPR</sequence>
<keyword evidence="5" id="KW-1185">Reference proteome</keyword>
<dbReference type="Proteomes" id="UP000758168">
    <property type="component" value="Unassembled WGS sequence"/>
</dbReference>
<evidence type="ECO:0000256" key="1">
    <source>
        <dbReference type="ARBA" id="ARBA00009108"/>
    </source>
</evidence>
<dbReference type="PANTHER" id="PTHR37313:SF4">
    <property type="entry name" value="CONSERVED MEMBRANE PROTEIN-RELATED"/>
    <property type="match status" value="1"/>
</dbReference>
<evidence type="ECO:0000313" key="5">
    <source>
        <dbReference type="Proteomes" id="UP000758168"/>
    </source>
</evidence>
<dbReference type="RefSeq" id="WP_307804080.1">
    <property type="nucleotide sequence ID" value="NZ_BAAAMH010000005.1"/>
</dbReference>